<dbReference type="Pfam" id="PF25976">
    <property type="entry name" value="LpqB_N"/>
    <property type="match status" value="1"/>
</dbReference>
<dbReference type="RefSeq" id="WP_139106223.1">
    <property type="nucleotide sequence ID" value="NZ_VDFR01000071.1"/>
</dbReference>
<dbReference type="AlphaFoldDB" id="A0A5C4MDP5"/>
<dbReference type="Proteomes" id="UP000306740">
    <property type="component" value="Unassembled WGS sequence"/>
</dbReference>
<name>A0A5C4MDP5_9ACTN</name>
<dbReference type="Pfam" id="PF10646">
    <property type="entry name" value="Germane"/>
    <property type="match status" value="1"/>
</dbReference>
<dbReference type="SUPFAM" id="SSF75011">
    <property type="entry name" value="3-carboxy-cis,cis-mucoante lactonizing enzyme"/>
    <property type="match status" value="1"/>
</dbReference>
<dbReference type="EMBL" id="VDFR01000071">
    <property type="protein sequence ID" value="TNC44903.1"/>
    <property type="molecule type" value="Genomic_DNA"/>
</dbReference>
<dbReference type="SMART" id="SM00909">
    <property type="entry name" value="Germane"/>
    <property type="match status" value="1"/>
</dbReference>
<organism evidence="3 5">
    <name type="scientific">Mumia zhuanghuii</name>
    <dbReference type="NCBI Taxonomy" id="2585211"/>
    <lineage>
        <taxon>Bacteria</taxon>
        <taxon>Bacillati</taxon>
        <taxon>Actinomycetota</taxon>
        <taxon>Actinomycetes</taxon>
        <taxon>Propionibacteriales</taxon>
        <taxon>Nocardioidaceae</taxon>
        <taxon>Mumia</taxon>
    </lineage>
</organism>
<sequence>MTRPTSAARPFVTVVALLSLGVVLAGCVSIPDDGPVRAVEDGRPQQVSPARVRPAGPAEGASPRDIVNGFLQSMMSSPVRYDIARRFLTTGAGEDWRPDESVTVYSLSSVSEPQERSGGESVVVDLAQEAVLTEQGRFTVPATREQHLDLTLVQEDEQWRIADPPPGALITDAFFEDYYDAVNAYFFDSAGDQLVAEPVHLPDDENRPTDLVASLLGGPAGVLGGQARSYLPQSWTLASPVRVNEEGVALVQFAGSDSGVPLADRERLSAQLVWSLRQIPTVTGVEIRVGDRAIALPSTPEVQRVDAWDQYDPAADRPTQLFAMREGRLLVVGRSSTGPFAGEWGSDPVRADDFRVTLDTERIALVTDGRRAVRVSPLAGERALVLVRQGSDLLRPSWDAAGRLWTVDRVRGGSRLTVGPADEPPRTLDLGPLAKGRVTGFELSPDGARFTATVTRDGRDALYVGAIRYDPESGAVVGLVDIAEIPVPTENGVPLSAAWRSSTTIALLARAQERVPQVVIVAVDGSSSVTGALRVGLLPQDGARQVLSTGLLSAPVFVLDADGMLWTQGRDGRWAEASDEPVSLASFAG</sequence>
<evidence type="ECO:0000256" key="1">
    <source>
        <dbReference type="SAM" id="MobiDB-lite"/>
    </source>
</evidence>
<evidence type="ECO:0000259" key="2">
    <source>
        <dbReference type="SMART" id="SM00909"/>
    </source>
</evidence>
<feature type="region of interest" description="Disordered" evidence="1">
    <location>
        <begin position="36"/>
        <end position="63"/>
    </location>
</feature>
<dbReference type="InterPro" id="IPR018910">
    <property type="entry name" value="LpqB_C"/>
</dbReference>
<dbReference type="OrthoDB" id="3226781at2"/>
<proteinExistence type="predicted"/>
<comment type="caution">
    <text evidence="3">The sequence shown here is derived from an EMBL/GenBank/DDBJ whole genome shotgun (WGS) entry which is preliminary data.</text>
</comment>
<accession>A0A5C4MDP5</accession>
<dbReference type="Pfam" id="PF10647">
    <property type="entry name" value="Gmad1"/>
    <property type="match status" value="1"/>
</dbReference>
<dbReference type="InterPro" id="IPR019606">
    <property type="entry name" value="GerMN"/>
</dbReference>
<evidence type="ECO:0000313" key="4">
    <source>
        <dbReference type="EMBL" id="TNC44903.1"/>
    </source>
</evidence>
<reference evidence="3 5" key="1">
    <citation type="submission" date="2019-05" db="EMBL/GenBank/DDBJ databases">
        <title>Mumia sp. nov., isolated from the intestinal contents of plateau pika (Ochotona curzoniae) in the Qinghai-Tibet plateau of China.</title>
        <authorList>
            <person name="Tian Z."/>
        </authorList>
    </citation>
    <scope>NUCLEOTIDE SEQUENCE [LARGE SCALE GENOMIC DNA]</scope>
    <source>
        <strain evidence="5">527</strain>
        <strain evidence="3">Z527</strain>
    </source>
</reference>
<dbReference type="EMBL" id="VDFR01000206">
    <property type="protein sequence ID" value="TNC31236.1"/>
    <property type="molecule type" value="Genomic_DNA"/>
</dbReference>
<gene>
    <name evidence="4" type="ORF">FHE65_15855</name>
    <name evidence="3" type="ORF">FHE65_31645</name>
</gene>
<protein>
    <recommendedName>
        <fullName evidence="2">GerMN domain-containing protein</fullName>
    </recommendedName>
</protein>
<dbReference type="PROSITE" id="PS51257">
    <property type="entry name" value="PROKAR_LIPOPROTEIN"/>
    <property type="match status" value="1"/>
</dbReference>
<dbReference type="InterPro" id="IPR059026">
    <property type="entry name" value="LpqB_N"/>
</dbReference>
<evidence type="ECO:0000313" key="5">
    <source>
        <dbReference type="Proteomes" id="UP000306740"/>
    </source>
</evidence>
<feature type="domain" description="GerMN" evidence="2">
    <location>
        <begin position="208"/>
        <end position="298"/>
    </location>
</feature>
<evidence type="ECO:0000313" key="3">
    <source>
        <dbReference type="EMBL" id="TNC31236.1"/>
    </source>
</evidence>